<evidence type="ECO:0000256" key="1">
    <source>
        <dbReference type="ARBA" id="ARBA00007577"/>
    </source>
</evidence>
<dbReference type="SMART" id="SM00382">
    <property type="entry name" value="AAA"/>
    <property type="match status" value="1"/>
</dbReference>
<dbReference type="InterPro" id="IPR003439">
    <property type="entry name" value="ABC_transporter-like_ATP-bd"/>
</dbReference>
<keyword evidence="3" id="KW-0677">Repeat</keyword>
<proteinExistence type="inferred from homology"/>
<dbReference type="InterPro" id="IPR017871">
    <property type="entry name" value="ABC_transporter-like_CS"/>
</dbReference>
<evidence type="ECO:0000313" key="8">
    <source>
        <dbReference type="EMBL" id="CAK9231917.1"/>
    </source>
</evidence>
<evidence type="ECO:0000259" key="7">
    <source>
        <dbReference type="PROSITE" id="PS50893"/>
    </source>
</evidence>
<dbReference type="InterPro" id="IPR039421">
    <property type="entry name" value="Type_1_exporter"/>
</dbReference>
<dbReference type="PANTHER" id="PTHR43394">
    <property type="entry name" value="ATP-DEPENDENT PERMEASE MDL1, MITOCHONDRIAL"/>
    <property type="match status" value="1"/>
</dbReference>
<keyword evidence="6" id="KW-0325">Glycoprotein</keyword>
<evidence type="ECO:0000313" key="9">
    <source>
        <dbReference type="Proteomes" id="UP001497512"/>
    </source>
</evidence>
<evidence type="ECO:0000256" key="4">
    <source>
        <dbReference type="ARBA" id="ARBA00022741"/>
    </source>
</evidence>
<evidence type="ECO:0000256" key="6">
    <source>
        <dbReference type="ARBA" id="ARBA00023180"/>
    </source>
</evidence>
<dbReference type="Gene3D" id="3.40.50.300">
    <property type="entry name" value="P-loop containing nucleotide triphosphate hydrolases"/>
    <property type="match status" value="1"/>
</dbReference>
<dbReference type="InterPro" id="IPR027417">
    <property type="entry name" value="P-loop_NTPase"/>
</dbReference>
<keyword evidence="2" id="KW-0813">Transport</keyword>
<organism evidence="8 9">
    <name type="scientific">Sphagnum troendelagicum</name>
    <dbReference type="NCBI Taxonomy" id="128251"/>
    <lineage>
        <taxon>Eukaryota</taxon>
        <taxon>Viridiplantae</taxon>
        <taxon>Streptophyta</taxon>
        <taxon>Embryophyta</taxon>
        <taxon>Bryophyta</taxon>
        <taxon>Sphagnophytina</taxon>
        <taxon>Sphagnopsida</taxon>
        <taxon>Sphagnales</taxon>
        <taxon>Sphagnaceae</taxon>
        <taxon>Sphagnum</taxon>
    </lineage>
</organism>
<dbReference type="SUPFAM" id="SSF52540">
    <property type="entry name" value="P-loop containing nucleoside triphosphate hydrolases"/>
    <property type="match status" value="1"/>
</dbReference>
<comment type="similarity">
    <text evidence="1">Belongs to the ABC transporter superfamily. ABCB family. Multidrug resistance exporter (TC 3.A.1.201) subfamily.</text>
</comment>
<dbReference type="Proteomes" id="UP001497512">
    <property type="component" value="Chromosome 7"/>
</dbReference>
<dbReference type="EMBL" id="OZ019899">
    <property type="protein sequence ID" value="CAK9231917.1"/>
    <property type="molecule type" value="Genomic_DNA"/>
</dbReference>
<keyword evidence="5" id="KW-0067">ATP-binding</keyword>
<dbReference type="PROSITE" id="PS00211">
    <property type="entry name" value="ABC_TRANSPORTER_1"/>
    <property type="match status" value="1"/>
</dbReference>
<dbReference type="Pfam" id="PF00005">
    <property type="entry name" value="ABC_tran"/>
    <property type="match status" value="1"/>
</dbReference>
<sequence>MTLIFGSLTNAFGNNQNDVKIFEDLNLTIAAGTTVALVGESGSGKSTVVSLVERFYDPISGQVLVDGVDIRLLQLRWLRQQVGLVSQEPVLFGTSIRENIAYGKEDAKEEEIQAAAMLANASNFIRQMPELSGGQKQRVAIARAIVKDPKILLLDEATSALDAESEHVVQEALDRVMVHRSTIVVAHRLSTIRNADVIAVVKNGTIVEQGKHAELMAKQGGAYSALVMLHLSAT</sequence>
<dbReference type="InterPro" id="IPR003593">
    <property type="entry name" value="AAA+_ATPase"/>
</dbReference>
<dbReference type="CDD" id="cd03249">
    <property type="entry name" value="ABC_MTABC3_MDL1_MDL2"/>
    <property type="match status" value="1"/>
</dbReference>
<evidence type="ECO:0000256" key="5">
    <source>
        <dbReference type="ARBA" id="ARBA00022840"/>
    </source>
</evidence>
<evidence type="ECO:0000256" key="3">
    <source>
        <dbReference type="ARBA" id="ARBA00022737"/>
    </source>
</evidence>
<dbReference type="PROSITE" id="PS50893">
    <property type="entry name" value="ABC_TRANSPORTER_2"/>
    <property type="match status" value="1"/>
</dbReference>
<dbReference type="PANTHER" id="PTHR43394:SF16">
    <property type="entry name" value="ABC TRANSPORTER B FAMILY MEMBER 4-LIKE ISOFORM X1"/>
    <property type="match status" value="1"/>
</dbReference>
<protein>
    <recommendedName>
        <fullName evidence="7">ABC transporter domain-containing protein</fullName>
    </recommendedName>
</protein>
<keyword evidence="9" id="KW-1185">Reference proteome</keyword>
<keyword evidence="4" id="KW-0547">Nucleotide-binding</keyword>
<name>A0ABP0UZ38_9BRYO</name>
<gene>
    <name evidence="8" type="ORF">CSSPTR1EN2_LOCUS20997</name>
</gene>
<evidence type="ECO:0000256" key="2">
    <source>
        <dbReference type="ARBA" id="ARBA00022448"/>
    </source>
</evidence>
<accession>A0ABP0UZ38</accession>
<feature type="domain" description="ABC transporter" evidence="7">
    <location>
        <begin position="3"/>
        <end position="228"/>
    </location>
</feature>
<reference evidence="8" key="1">
    <citation type="submission" date="2024-02" db="EMBL/GenBank/DDBJ databases">
        <authorList>
            <consortium name="ELIXIR-Norway"/>
            <consortium name="Elixir Norway"/>
        </authorList>
    </citation>
    <scope>NUCLEOTIDE SEQUENCE</scope>
</reference>